<organism evidence="2 3">
    <name type="scientific">Hyaloscypha hepaticicola</name>
    <dbReference type="NCBI Taxonomy" id="2082293"/>
    <lineage>
        <taxon>Eukaryota</taxon>
        <taxon>Fungi</taxon>
        <taxon>Dikarya</taxon>
        <taxon>Ascomycota</taxon>
        <taxon>Pezizomycotina</taxon>
        <taxon>Leotiomycetes</taxon>
        <taxon>Helotiales</taxon>
        <taxon>Hyaloscyphaceae</taxon>
        <taxon>Hyaloscypha</taxon>
    </lineage>
</organism>
<keyword evidence="1" id="KW-0472">Membrane</keyword>
<evidence type="ECO:0000313" key="2">
    <source>
        <dbReference type="EMBL" id="PMD12846.1"/>
    </source>
</evidence>
<reference evidence="2 3" key="1">
    <citation type="submission" date="2016-05" db="EMBL/GenBank/DDBJ databases">
        <title>A degradative enzymes factory behind the ericoid mycorrhizal symbiosis.</title>
        <authorList>
            <consortium name="DOE Joint Genome Institute"/>
            <person name="Martino E."/>
            <person name="Morin E."/>
            <person name="Grelet G."/>
            <person name="Kuo A."/>
            <person name="Kohler A."/>
            <person name="Daghino S."/>
            <person name="Barry K."/>
            <person name="Choi C."/>
            <person name="Cichocki N."/>
            <person name="Clum A."/>
            <person name="Copeland A."/>
            <person name="Hainaut M."/>
            <person name="Haridas S."/>
            <person name="Labutti K."/>
            <person name="Lindquist E."/>
            <person name="Lipzen A."/>
            <person name="Khouja H.-R."/>
            <person name="Murat C."/>
            <person name="Ohm R."/>
            <person name="Olson A."/>
            <person name="Spatafora J."/>
            <person name="Veneault-Fourrey C."/>
            <person name="Henrissat B."/>
            <person name="Grigoriev I."/>
            <person name="Martin F."/>
            <person name="Perotto S."/>
        </authorList>
    </citation>
    <scope>NUCLEOTIDE SEQUENCE [LARGE SCALE GENOMIC DNA]</scope>
    <source>
        <strain evidence="2 3">UAMH 7357</strain>
    </source>
</reference>
<feature type="transmembrane region" description="Helical" evidence="1">
    <location>
        <begin position="533"/>
        <end position="558"/>
    </location>
</feature>
<keyword evidence="1" id="KW-1133">Transmembrane helix</keyword>
<feature type="transmembrane region" description="Helical" evidence="1">
    <location>
        <begin position="33"/>
        <end position="58"/>
    </location>
</feature>
<feature type="transmembrane region" description="Helical" evidence="1">
    <location>
        <begin position="110"/>
        <end position="130"/>
    </location>
</feature>
<keyword evidence="3" id="KW-1185">Reference proteome</keyword>
<dbReference type="EMBL" id="KZ613541">
    <property type="protein sequence ID" value="PMD12846.1"/>
    <property type="molecule type" value="Genomic_DNA"/>
</dbReference>
<evidence type="ECO:0000313" key="3">
    <source>
        <dbReference type="Proteomes" id="UP000235672"/>
    </source>
</evidence>
<dbReference type="OrthoDB" id="3540210at2759"/>
<sequence>MSYAGFIHTGGWFNWSYTGPLGATLTLPSRGGFFLNAFLTLYVTIAGTRFWLIIAFLAHQERASHTKHDGMHIQQQVILRNSGTPTSAALSFFKVAFRWRKIAKKPIRRSLPLLLLAVLSLGTFRAASLLTSEVTKAAGNETLLHSPDCTYWGPASSLPGGQGGVRTKLANDAFTAASYSKACYEANSLATAECSLYAARNIPWTQVSNATCPWSPELCLSSPSAVYRMDTGQVDSHEVLGLNAHKNERLKYRRVSTCAPIDATKFMNSSIDKNGNINQNYSLGYVPYLFNGNVTYTYNNHTISDRIGYQVSSYSSEINGTQWIPQITNGMDADISIIFLTANSLLYDLPNTDPIFAATTQTTRPLGNSVTNYYLPDKLVSVLGCVDQHQWCSVAELGEPKCSGLESLNSLYADTAIFGNNLQKLATANRIYQSISYSNTWYVVDFRGVAAIQASETVFEIFQHSVPNDQWITEVSGWFSTSLAKVQQALVEIAVGSGLTNFTDGGQFIVTYPTSAADQALCYAQVVRSSGQYLNFSVLGLAIIVSFSTFIIWLSFVIDTATGWVQRWLKKGEDRRLQWVLEDKLQLQRMAYVAAKQGNWEGHADSVPVTTEAVLVDMSLYLPANEKALAEANEAEVTPE</sequence>
<dbReference type="Proteomes" id="UP000235672">
    <property type="component" value="Unassembled WGS sequence"/>
</dbReference>
<dbReference type="AlphaFoldDB" id="A0A2J6PG20"/>
<keyword evidence="1" id="KW-0812">Transmembrane</keyword>
<name>A0A2J6PG20_9HELO</name>
<proteinExistence type="predicted"/>
<evidence type="ECO:0000256" key="1">
    <source>
        <dbReference type="SAM" id="Phobius"/>
    </source>
</evidence>
<protein>
    <submittedName>
        <fullName evidence="2">Uncharacterized protein</fullName>
    </submittedName>
</protein>
<gene>
    <name evidence="2" type="ORF">NA56DRAFT_756276</name>
</gene>
<accession>A0A2J6PG20</accession>